<keyword evidence="1" id="KW-0732">Signal</keyword>
<dbReference type="EMBL" id="GL945437">
    <property type="protein sequence ID" value="EGO22111.1"/>
    <property type="molecule type" value="Genomic_DNA"/>
</dbReference>
<evidence type="ECO:0000313" key="2">
    <source>
        <dbReference type="EMBL" id="EGO22111.1"/>
    </source>
</evidence>
<gene>
    <name evidence="2" type="ORF">SERLADRAFT_472458</name>
</gene>
<reference evidence="2" key="1">
    <citation type="submission" date="2011-04" db="EMBL/GenBank/DDBJ databases">
        <title>Evolution of plant cell wall degrading machinery underlies the functional diversity of forest fungi.</title>
        <authorList>
            <consortium name="US DOE Joint Genome Institute (JGI-PGF)"/>
            <person name="Eastwood D.C."/>
            <person name="Floudas D."/>
            <person name="Binder M."/>
            <person name="Majcherczyk A."/>
            <person name="Schneider P."/>
            <person name="Aerts A."/>
            <person name="Asiegbu F.O."/>
            <person name="Baker S.E."/>
            <person name="Barry K."/>
            <person name="Bendiksby M."/>
            <person name="Blumentritt M."/>
            <person name="Coutinho P.M."/>
            <person name="Cullen D."/>
            <person name="Cullen D."/>
            <person name="Gathman A."/>
            <person name="Goodell B."/>
            <person name="Henrissat B."/>
            <person name="Ihrmark K."/>
            <person name="Kauserud H."/>
            <person name="Kohler A."/>
            <person name="LaButti K."/>
            <person name="Lapidus A."/>
            <person name="Lavin J.L."/>
            <person name="Lee Y.-H."/>
            <person name="Lindquist E."/>
            <person name="Lilly W."/>
            <person name="Lucas S."/>
            <person name="Morin E."/>
            <person name="Murat C."/>
            <person name="Oguiza J.A."/>
            <person name="Park J."/>
            <person name="Pisabarro A.G."/>
            <person name="Riley R."/>
            <person name="Rosling A."/>
            <person name="Salamov A."/>
            <person name="Schmidt O."/>
            <person name="Schmutz J."/>
            <person name="Skrede I."/>
            <person name="Stenlid J."/>
            <person name="Wiebenga A."/>
            <person name="Xie X."/>
            <person name="Kues U."/>
            <person name="Hibbett D.S."/>
            <person name="Hoffmeister D."/>
            <person name="Hogberg N."/>
            <person name="Martin F."/>
            <person name="Grigoriev I.V."/>
            <person name="Watkinson S.C."/>
        </authorList>
    </citation>
    <scope>NUCLEOTIDE SEQUENCE</scope>
    <source>
        <strain evidence="2">S7.9</strain>
    </source>
</reference>
<organism>
    <name type="scientific">Serpula lacrymans var. lacrymans (strain S7.9)</name>
    <name type="common">Dry rot fungus</name>
    <dbReference type="NCBI Taxonomy" id="578457"/>
    <lineage>
        <taxon>Eukaryota</taxon>
        <taxon>Fungi</taxon>
        <taxon>Dikarya</taxon>
        <taxon>Basidiomycota</taxon>
        <taxon>Agaricomycotina</taxon>
        <taxon>Agaricomycetes</taxon>
        <taxon>Agaricomycetidae</taxon>
        <taxon>Boletales</taxon>
        <taxon>Coniophorineae</taxon>
        <taxon>Serpulaceae</taxon>
        <taxon>Serpula</taxon>
    </lineage>
</organism>
<feature type="chain" id="PRO_5003381836" description="Secreted protein" evidence="1">
    <location>
        <begin position="24"/>
        <end position="80"/>
    </location>
</feature>
<feature type="signal peptide" evidence="1">
    <location>
        <begin position="1"/>
        <end position="23"/>
    </location>
</feature>
<protein>
    <recommendedName>
        <fullName evidence="3">Secreted protein</fullName>
    </recommendedName>
</protein>
<dbReference type="Proteomes" id="UP000008064">
    <property type="component" value="Unassembled WGS sequence"/>
</dbReference>
<dbReference type="RefSeq" id="XP_007320649.1">
    <property type="nucleotide sequence ID" value="XM_007320587.1"/>
</dbReference>
<evidence type="ECO:0000256" key="1">
    <source>
        <dbReference type="SAM" id="SignalP"/>
    </source>
</evidence>
<dbReference type="KEGG" id="sla:SERLADRAFT_472458"/>
<dbReference type="HOGENOM" id="CLU_2655991_0_0_1"/>
<sequence length="80" mass="8310">MTSTGSVSSLIFICSLSFGSVFGGKHCARYHLQSLLSYSGEHGKKAARVMLAFRMSTGDSTCAIAVGISSGWPGYLSLAG</sequence>
<dbReference type="AlphaFoldDB" id="F8P3L2"/>
<proteinExistence type="predicted"/>
<evidence type="ECO:0008006" key="3">
    <source>
        <dbReference type="Google" id="ProtNLM"/>
    </source>
</evidence>
<dbReference type="GeneID" id="18820132"/>
<accession>F8P3L2</accession>
<name>F8P3L2_SERL9</name>